<sequence length="191" mass="21274">MYSNSIKSIAIVLLCLSSFFTHADVNSLFKEAMSKVNNGDCESGVLLLHELADRNLPGALINLGSIYESGKCGSEDLARANELFKIASEMSIPIGHYRYGLLHFGDDSYKPDYKLVFREWSKAFKLGLPIYSELAILHHEGLGTHKNALLAEMLLIKGVKQGDVQATEQLKGFYLDKSSPLYNPEKAKNFR</sequence>
<dbReference type="RefSeq" id="WP_011495582.1">
    <property type="nucleotide sequence ID" value="NC_007954.1"/>
</dbReference>
<gene>
    <name evidence="2" type="ordered locus">Sden_1133</name>
</gene>
<proteinExistence type="predicted"/>
<evidence type="ECO:0000313" key="2">
    <source>
        <dbReference type="EMBL" id="ABE54420.1"/>
    </source>
</evidence>
<dbReference type="SUPFAM" id="SSF81901">
    <property type="entry name" value="HCP-like"/>
    <property type="match status" value="1"/>
</dbReference>
<dbReference type="InterPro" id="IPR006597">
    <property type="entry name" value="Sel1-like"/>
</dbReference>
<organism evidence="2 3">
    <name type="scientific">Shewanella denitrificans (strain OS217 / ATCC BAA-1090 / DSM 15013)</name>
    <dbReference type="NCBI Taxonomy" id="318161"/>
    <lineage>
        <taxon>Bacteria</taxon>
        <taxon>Pseudomonadati</taxon>
        <taxon>Pseudomonadota</taxon>
        <taxon>Gammaproteobacteria</taxon>
        <taxon>Alteromonadales</taxon>
        <taxon>Shewanellaceae</taxon>
        <taxon>Shewanella</taxon>
    </lineage>
</organism>
<keyword evidence="3" id="KW-1185">Reference proteome</keyword>
<dbReference type="InterPro" id="IPR011990">
    <property type="entry name" value="TPR-like_helical_dom_sf"/>
</dbReference>
<dbReference type="KEGG" id="sdn:Sden_1133"/>
<dbReference type="Pfam" id="PF08238">
    <property type="entry name" value="Sel1"/>
    <property type="match status" value="3"/>
</dbReference>
<dbReference type="AlphaFoldDB" id="Q12Q56"/>
<dbReference type="OrthoDB" id="9792653at2"/>
<reference evidence="2 3" key="1">
    <citation type="submission" date="2006-03" db="EMBL/GenBank/DDBJ databases">
        <title>Complete sequence of Shewanella denitrificans OS217.</title>
        <authorList>
            <consortium name="US DOE Joint Genome Institute"/>
            <person name="Copeland A."/>
            <person name="Lucas S."/>
            <person name="Lapidus A."/>
            <person name="Barry K."/>
            <person name="Detter J.C."/>
            <person name="Glavina del Rio T."/>
            <person name="Hammon N."/>
            <person name="Israni S."/>
            <person name="Dalin E."/>
            <person name="Tice H."/>
            <person name="Pitluck S."/>
            <person name="Brettin T."/>
            <person name="Bruce D."/>
            <person name="Han C."/>
            <person name="Tapia R."/>
            <person name="Gilna P."/>
            <person name="Kiss H."/>
            <person name="Schmutz J."/>
            <person name="Larimer F."/>
            <person name="Land M."/>
            <person name="Hauser L."/>
            <person name="Kyrpides N."/>
            <person name="Lykidis A."/>
            <person name="Richardson P."/>
        </authorList>
    </citation>
    <scope>NUCLEOTIDE SEQUENCE [LARGE SCALE GENOMIC DNA]</scope>
    <source>
        <strain evidence="3">OS217 / ATCC BAA-1090 / DSM 15013</strain>
    </source>
</reference>
<protein>
    <submittedName>
        <fullName evidence="2">Sel1</fullName>
    </submittedName>
</protein>
<name>Q12Q56_SHEDO</name>
<dbReference type="SMART" id="SM00671">
    <property type="entry name" value="SEL1"/>
    <property type="match status" value="2"/>
</dbReference>
<dbReference type="HOGENOM" id="CLU_1420574_0_0_6"/>
<dbReference type="EMBL" id="CP000302">
    <property type="protein sequence ID" value="ABE54420.1"/>
    <property type="molecule type" value="Genomic_DNA"/>
</dbReference>
<dbReference type="STRING" id="318161.Sden_1133"/>
<keyword evidence="1" id="KW-0732">Signal</keyword>
<dbReference type="Proteomes" id="UP000001982">
    <property type="component" value="Chromosome"/>
</dbReference>
<dbReference type="Gene3D" id="1.25.40.10">
    <property type="entry name" value="Tetratricopeptide repeat domain"/>
    <property type="match status" value="1"/>
</dbReference>
<feature type="signal peptide" evidence="1">
    <location>
        <begin position="1"/>
        <end position="23"/>
    </location>
</feature>
<feature type="chain" id="PRO_5004181626" evidence="1">
    <location>
        <begin position="24"/>
        <end position="191"/>
    </location>
</feature>
<evidence type="ECO:0000313" key="3">
    <source>
        <dbReference type="Proteomes" id="UP000001982"/>
    </source>
</evidence>
<evidence type="ECO:0000256" key="1">
    <source>
        <dbReference type="SAM" id="SignalP"/>
    </source>
</evidence>
<accession>Q12Q56</accession>